<gene>
    <name evidence="2" type="ORF">KD144_20340</name>
</gene>
<sequence length="120" mass="13908">MSPFIYLVFSIFLCCFSLMLILHVTNIAVKQNYKESTLTFLVAVIAGILITLIPYLSLLATNILEFKLEYLLHLIKFSMFSILFCFTCFMLMGIMGKIPIKPRKLKYNTLRNKYAYITVT</sequence>
<feature type="transmembrane region" description="Helical" evidence="1">
    <location>
        <begin position="70"/>
        <end position="94"/>
    </location>
</feature>
<dbReference type="AlphaFoldDB" id="A0A941GG24"/>
<keyword evidence="1" id="KW-0472">Membrane</keyword>
<accession>A0A941GG24</accession>
<organism evidence="2">
    <name type="scientific">Niallia circulans</name>
    <name type="common">Bacillus circulans</name>
    <dbReference type="NCBI Taxonomy" id="1397"/>
    <lineage>
        <taxon>Bacteria</taxon>
        <taxon>Bacillati</taxon>
        <taxon>Bacillota</taxon>
        <taxon>Bacilli</taxon>
        <taxon>Bacillales</taxon>
        <taxon>Bacillaceae</taxon>
        <taxon>Niallia</taxon>
    </lineage>
</organism>
<evidence type="ECO:0000313" key="2">
    <source>
        <dbReference type="EMBL" id="MBR8671887.1"/>
    </source>
</evidence>
<feature type="transmembrane region" description="Helical" evidence="1">
    <location>
        <begin position="6"/>
        <end position="25"/>
    </location>
</feature>
<proteinExistence type="predicted"/>
<protein>
    <submittedName>
        <fullName evidence="2">Uncharacterized protein</fullName>
    </submittedName>
</protein>
<dbReference type="EMBL" id="JAGTPX010000028">
    <property type="protein sequence ID" value="MBR8671887.1"/>
    <property type="molecule type" value="Genomic_DNA"/>
</dbReference>
<name>A0A941GG24_NIACI</name>
<evidence type="ECO:0000256" key="1">
    <source>
        <dbReference type="SAM" id="Phobius"/>
    </source>
</evidence>
<comment type="caution">
    <text evidence="2">The sequence shown here is derived from an EMBL/GenBank/DDBJ whole genome shotgun (WGS) entry which is preliminary data.</text>
</comment>
<keyword evidence="1" id="KW-0812">Transmembrane</keyword>
<feature type="transmembrane region" description="Helical" evidence="1">
    <location>
        <begin position="37"/>
        <end position="58"/>
    </location>
</feature>
<reference evidence="2" key="1">
    <citation type="submission" date="2021-04" db="EMBL/GenBank/DDBJ databases">
        <title>Genomic analysis of electroactive and textile dye degrading Bacillus circulans strain: DC10 isolated from constructed wetland-microbial fuel cells treating textile dye wastewaters.</title>
        <authorList>
            <person name="Patel D.U."/>
            <person name="Desai C.R."/>
        </authorList>
    </citation>
    <scope>NUCLEOTIDE SEQUENCE</scope>
    <source>
        <strain evidence="2">DC10</strain>
    </source>
</reference>
<keyword evidence="1" id="KW-1133">Transmembrane helix</keyword>